<protein>
    <submittedName>
        <fullName evidence="1">Uncharacterized protein</fullName>
    </submittedName>
</protein>
<proteinExistence type="predicted"/>
<evidence type="ECO:0000313" key="2">
    <source>
        <dbReference type="Proteomes" id="UP000018144"/>
    </source>
</evidence>
<dbReference type="AlphaFoldDB" id="U4L575"/>
<keyword evidence="2" id="KW-1185">Reference proteome</keyword>
<name>U4L575_PYROM</name>
<gene>
    <name evidence="1" type="ORF">PCON_10708</name>
</gene>
<dbReference type="Proteomes" id="UP000018144">
    <property type="component" value="Unassembled WGS sequence"/>
</dbReference>
<dbReference type="EMBL" id="HF935594">
    <property type="protein sequence ID" value="CCX11114.1"/>
    <property type="molecule type" value="Genomic_DNA"/>
</dbReference>
<evidence type="ECO:0000313" key="1">
    <source>
        <dbReference type="EMBL" id="CCX11114.1"/>
    </source>
</evidence>
<accession>U4L575</accession>
<reference evidence="1 2" key="1">
    <citation type="journal article" date="2013" name="PLoS Genet.">
        <title>The genome and development-dependent transcriptomes of Pyronema confluens: a window into fungal evolution.</title>
        <authorList>
            <person name="Traeger S."/>
            <person name="Altegoer F."/>
            <person name="Freitag M."/>
            <person name="Gabaldon T."/>
            <person name="Kempken F."/>
            <person name="Kumar A."/>
            <person name="Marcet-Houben M."/>
            <person name="Poggeler S."/>
            <person name="Stajich J.E."/>
            <person name="Nowrousian M."/>
        </authorList>
    </citation>
    <scope>NUCLEOTIDE SEQUENCE [LARGE SCALE GENOMIC DNA]</scope>
    <source>
        <strain evidence="2">CBS 100304</strain>
        <tissue evidence="1">Vegetative mycelium</tissue>
    </source>
</reference>
<sequence>MTYENVITLHLHLTLHYFSLPCDIGLRVKNRCPYQDYVTGQGDQPAGKDPTTLVSSNGQSRQILLRISQNLQFSLVVVGYHVASTELDGPTCIDSRQIHSFFDFAMPMADSKKQIKHRFSIY</sequence>
<organism evidence="1 2">
    <name type="scientific">Pyronema omphalodes (strain CBS 100304)</name>
    <name type="common">Pyronema confluens</name>
    <dbReference type="NCBI Taxonomy" id="1076935"/>
    <lineage>
        <taxon>Eukaryota</taxon>
        <taxon>Fungi</taxon>
        <taxon>Dikarya</taxon>
        <taxon>Ascomycota</taxon>
        <taxon>Pezizomycotina</taxon>
        <taxon>Pezizomycetes</taxon>
        <taxon>Pezizales</taxon>
        <taxon>Pyronemataceae</taxon>
        <taxon>Pyronema</taxon>
    </lineage>
</organism>